<keyword evidence="2" id="KW-1185">Reference proteome</keyword>
<protein>
    <submittedName>
        <fullName evidence="1">Uncharacterized protein</fullName>
    </submittedName>
</protein>
<comment type="caution">
    <text evidence="1">The sequence shown here is derived from an EMBL/GenBank/DDBJ whole genome shotgun (WGS) entry which is preliminary data.</text>
</comment>
<dbReference type="EMBL" id="CM047907">
    <property type="protein sequence ID" value="KAJ0083695.1"/>
    <property type="molecule type" value="Genomic_DNA"/>
</dbReference>
<proteinExistence type="predicted"/>
<evidence type="ECO:0000313" key="2">
    <source>
        <dbReference type="Proteomes" id="UP001164250"/>
    </source>
</evidence>
<gene>
    <name evidence="1" type="ORF">Patl1_30253</name>
</gene>
<organism evidence="1 2">
    <name type="scientific">Pistacia atlantica</name>
    <dbReference type="NCBI Taxonomy" id="434234"/>
    <lineage>
        <taxon>Eukaryota</taxon>
        <taxon>Viridiplantae</taxon>
        <taxon>Streptophyta</taxon>
        <taxon>Embryophyta</taxon>
        <taxon>Tracheophyta</taxon>
        <taxon>Spermatophyta</taxon>
        <taxon>Magnoliopsida</taxon>
        <taxon>eudicotyledons</taxon>
        <taxon>Gunneridae</taxon>
        <taxon>Pentapetalae</taxon>
        <taxon>rosids</taxon>
        <taxon>malvids</taxon>
        <taxon>Sapindales</taxon>
        <taxon>Anacardiaceae</taxon>
        <taxon>Pistacia</taxon>
    </lineage>
</organism>
<dbReference type="Proteomes" id="UP001164250">
    <property type="component" value="Chromosome 11"/>
</dbReference>
<name>A0ACC1A9R4_9ROSI</name>
<sequence length="77" mass="8635">MSVVFCKSSSFSQLSCLLQIFFSQLRFSQSSLKFLQRANCSCCFIFTVRNVLAVSSSKCEIHLHSNLGFESSLKLGK</sequence>
<evidence type="ECO:0000313" key="1">
    <source>
        <dbReference type="EMBL" id="KAJ0083695.1"/>
    </source>
</evidence>
<reference evidence="2" key="1">
    <citation type="journal article" date="2023" name="G3 (Bethesda)">
        <title>Genome assembly and association tests identify interacting loci associated with vigor, precocity, and sex in interspecific pistachio rootstocks.</title>
        <authorList>
            <person name="Palmer W."/>
            <person name="Jacygrad E."/>
            <person name="Sagayaradj S."/>
            <person name="Cavanaugh K."/>
            <person name="Han R."/>
            <person name="Bertier L."/>
            <person name="Beede B."/>
            <person name="Kafkas S."/>
            <person name="Golino D."/>
            <person name="Preece J."/>
            <person name="Michelmore R."/>
        </authorList>
    </citation>
    <scope>NUCLEOTIDE SEQUENCE [LARGE SCALE GENOMIC DNA]</scope>
</reference>
<accession>A0ACC1A9R4</accession>